<evidence type="ECO:0000256" key="5">
    <source>
        <dbReference type="RuleBase" id="RU004379"/>
    </source>
</evidence>
<dbReference type="InterPro" id="IPR006214">
    <property type="entry name" value="Bax_inhibitor_1-related"/>
</dbReference>
<comment type="similarity">
    <text evidence="5">Belongs to the BI1 family.</text>
</comment>
<dbReference type="EMBL" id="CAMXCT030005556">
    <property type="protein sequence ID" value="CAL4799951.1"/>
    <property type="molecule type" value="Genomic_DNA"/>
</dbReference>
<sequence>MMDLEGQRFAELQGIGEKRVRAGFIQKVYGIVCTQVLATAAVAALCCGPLQPAVMALAMNHPSAYRWGSLIALLVAIGLCHAGKKSYPLNFFGLCFLTAVMALNVGVICGMVAAAGLGALVVQAALITGSLVLGLTIYTFRSKRDFSFLGAVLYPMTFGLLIFGLLSIFFPALRTGWLHLGMSFLGAGIFCAYLVFDTWRIATVLKVDDYVEGAIQLYMDIVNIFLYILDILLTLSKDRR</sequence>
<dbReference type="Proteomes" id="UP001152797">
    <property type="component" value="Unassembled WGS sequence"/>
</dbReference>
<dbReference type="Pfam" id="PF01027">
    <property type="entry name" value="Bax1-I"/>
    <property type="match status" value="1"/>
</dbReference>
<name>A0A9P1DLQ8_9DINO</name>
<gene>
    <name evidence="6" type="ORF">C1SCF055_LOCUS37685</name>
</gene>
<evidence type="ECO:0000256" key="2">
    <source>
        <dbReference type="ARBA" id="ARBA00022692"/>
    </source>
</evidence>
<organism evidence="6">
    <name type="scientific">Cladocopium goreaui</name>
    <dbReference type="NCBI Taxonomy" id="2562237"/>
    <lineage>
        <taxon>Eukaryota</taxon>
        <taxon>Sar</taxon>
        <taxon>Alveolata</taxon>
        <taxon>Dinophyceae</taxon>
        <taxon>Suessiales</taxon>
        <taxon>Symbiodiniaceae</taxon>
        <taxon>Cladocopium</taxon>
    </lineage>
</organism>
<evidence type="ECO:0000313" key="6">
    <source>
        <dbReference type="EMBL" id="CAI4012639.1"/>
    </source>
</evidence>
<keyword evidence="8" id="KW-1185">Reference proteome</keyword>
<keyword evidence="3 5" id="KW-1133">Transmembrane helix</keyword>
<keyword evidence="4 5" id="KW-0472">Membrane</keyword>
<dbReference type="AlphaFoldDB" id="A0A9P1DLQ8"/>
<dbReference type="OrthoDB" id="7933078at2759"/>
<dbReference type="PANTHER" id="PTHR23291:SF50">
    <property type="entry name" value="PROTEIN LIFEGUARD 4"/>
    <property type="match status" value="1"/>
</dbReference>
<feature type="transmembrane region" description="Helical" evidence="5">
    <location>
        <begin position="89"/>
        <end position="114"/>
    </location>
</feature>
<evidence type="ECO:0000256" key="4">
    <source>
        <dbReference type="ARBA" id="ARBA00023136"/>
    </source>
</evidence>
<proteinExistence type="inferred from homology"/>
<evidence type="ECO:0000313" key="7">
    <source>
        <dbReference type="EMBL" id="CAL4799951.1"/>
    </source>
</evidence>
<comment type="subcellular location">
    <subcellularLocation>
        <location evidence="1">Membrane</location>
        <topology evidence="1">Multi-pass membrane protein</topology>
    </subcellularLocation>
</comment>
<evidence type="ECO:0000313" key="8">
    <source>
        <dbReference type="Proteomes" id="UP001152797"/>
    </source>
</evidence>
<evidence type="ECO:0000256" key="3">
    <source>
        <dbReference type="ARBA" id="ARBA00022989"/>
    </source>
</evidence>
<feature type="transmembrane region" description="Helical" evidence="5">
    <location>
        <begin position="28"/>
        <end position="52"/>
    </location>
</feature>
<dbReference type="GO" id="GO:0016020">
    <property type="term" value="C:membrane"/>
    <property type="evidence" value="ECO:0007669"/>
    <property type="project" value="UniProtKB-SubCell"/>
</dbReference>
<feature type="transmembrane region" description="Helical" evidence="5">
    <location>
        <begin position="152"/>
        <end position="170"/>
    </location>
</feature>
<feature type="transmembrane region" description="Helical" evidence="5">
    <location>
        <begin position="120"/>
        <end position="140"/>
    </location>
</feature>
<comment type="caution">
    <text evidence="6">The sequence shown here is derived from an EMBL/GenBank/DDBJ whole genome shotgun (WGS) entry which is preliminary data.</text>
</comment>
<dbReference type="PANTHER" id="PTHR23291">
    <property type="entry name" value="BAX INHIBITOR-RELATED"/>
    <property type="match status" value="1"/>
</dbReference>
<evidence type="ECO:0000256" key="1">
    <source>
        <dbReference type="ARBA" id="ARBA00004141"/>
    </source>
</evidence>
<feature type="transmembrane region" description="Helical" evidence="5">
    <location>
        <begin position="176"/>
        <end position="196"/>
    </location>
</feature>
<dbReference type="EMBL" id="CAMXCT010005556">
    <property type="protein sequence ID" value="CAI4012639.1"/>
    <property type="molecule type" value="Genomic_DNA"/>
</dbReference>
<reference evidence="7 8" key="2">
    <citation type="submission" date="2024-05" db="EMBL/GenBank/DDBJ databases">
        <authorList>
            <person name="Chen Y."/>
            <person name="Shah S."/>
            <person name="Dougan E. K."/>
            <person name="Thang M."/>
            <person name="Chan C."/>
        </authorList>
    </citation>
    <scope>NUCLEOTIDE SEQUENCE [LARGE SCALE GENOMIC DNA]</scope>
</reference>
<protein>
    <submittedName>
        <fullName evidence="7">BI1-like protein</fullName>
    </submittedName>
</protein>
<keyword evidence="2 5" id="KW-0812">Transmembrane</keyword>
<accession>A0A9P1DLQ8</accession>
<feature type="transmembrane region" description="Helical" evidence="5">
    <location>
        <begin position="217"/>
        <end position="235"/>
    </location>
</feature>
<reference evidence="6" key="1">
    <citation type="submission" date="2022-10" db="EMBL/GenBank/DDBJ databases">
        <authorList>
            <person name="Chen Y."/>
            <person name="Dougan E. K."/>
            <person name="Chan C."/>
            <person name="Rhodes N."/>
            <person name="Thang M."/>
        </authorList>
    </citation>
    <scope>NUCLEOTIDE SEQUENCE</scope>
</reference>
<dbReference type="EMBL" id="CAMXCT020005556">
    <property type="protein sequence ID" value="CAL1166014.1"/>
    <property type="molecule type" value="Genomic_DNA"/>
</dbReference>
<feature type="transmembrane region" description="Helical" evidence="5">
    <location>
        <begin position="64"/>
        <end position="82"/>
    </location>
</feature>